<feature type="region of interest" description="Disordered" evidence="5">
    <location>
        <begin position="817"/>
        <end position="848"/>
    </location>
</feature>
<dbReference type="Gene3D" id="2.60.40.1120">
    <property type="entry name" value="Carboxypeptidase-like, regulatory domain"/>
    <property type="match status" value="2"/>
</dbReference>
<dbReference type="SUPFAM" id="SSF103473">
    <property type="entry name" value="MFS general substrate transporter"/>
    <property type="match status" value="2"/>
</dbReference>
<dbReference type="Proteomes" id="UP000565715">
    <property type="component" value="Unassembled WGS sequence"/>
</dbReference>
<feature type="transmembrane region" description="Helical" evidence="6">
    <location>
        <begin position="355"/>
        <end position="375"/>
    </location>
</feature>
<feature type="transmembrane region" description="Helical" evidence="6">
    <location>
        <begin position="284"/>
        <end position="304"/>
    </location>
</feature>
<keyword evidence="2 6" id="KW-0812">Transmembrane</keyword>
<dbReference type="InterPro" id="IPR013783">
    <property type="entry name" value="Ig-like_fold"/>
</dbReference>
<keyword evidence="3 6" id="KW-1133">Transmembrane helix</keyword>
<feature type="transmembrane region" description="Helical" evidence="6">
    <location>
        <begin position="66"/>
        <end position="84"/>
    </location>
</feature>
<feature type="region of interest" description="Disordered" evidence="5">
    <location>
        <begin position="537"/>
        <end position="569"/>
    </location>
</feature>
<feature type="transmembrane region" description="Helical" evidence="6">
    <location>
        <begin position="459"/>
        <end position="478"/>
    </location>
</feature>
<comment type="caution">
    <text evidence="8">The sequence shown here is derived from an EMBL/GenBank/DDBJ whole genome shotgun (WGS) entry which is preliminary data.</text>
</comment>
<feature type="transmembrane region" description="Helical" evidence="6">
    <location>
        <begin position="425"/>
        <end position="447"/>
    </location>
</feature>
<dbReference type="InterPro" id="IPR020846">
    <property type="entry name" value="MFS_dom"/>
</dbReference>
<feature type="transmembrane region" description="Helical" evidence="6">
    <location>
        <begin position="182"/>
        <end position="204"/>
    </location>
</feature>
<protein>
    <submittedName>
        <fullName evidence="8">MFS transporter</fullName>
    </submittedName>
</protein>
<keyword evidence="4 6" id="KW-0472">Membrane</keyword>
<dbReference type="PANTHER" id="PTHR42718">
    <property type="entry name" value="MAJOR FACILITATOR SUPERFAMILY MULTIDRUG TRANSPORTER MFSC"/>
    <property type="match status" value="1"/>
</dbReference>
<feature type="transmembrane region" description="Helical" evidence="6">
    <location>
        <begin position="381"/>
        <end position="404"/>
    </location>
</feature>
<proteinExistence type="predicted"/>
<feature type="transmembrane region" description="Helical" evidence="6">
    <location>
        <begin position="154"/>
        <end position="176"/>
    </location>
</feature>
<dbReference type="GO" id="GO:0022857">
    <property type="term" value="F:transmembrane transporter activity"/>
    <property type="evidence" value="ECO:0007669"/>
    <property type="project" value="InterPro"/>
</dbReference>
<evidence type="ECO:0000256" key="6">
    <source>
        <dbReference type="SAM" id="Phobius"/>
    </source>
</evidence>
<dbReference type="Gene3D" id="1.20.1250.20">
    <property type="entry name" value="MFS general substrate transporter like domains"/>
    <property type="match status" value="2"/>
</dbReference>
<dbReference type="CDD" id="cd17504">
    <property type="entry name" value="MFS_MMR_MDR_like"/>
    <property type="match status" value="1"/>
</dbReference>
<dbReference type="InterPro" id="IPR011701">
    <property type="entry name" value="MFS"/>
</dbReference>
<feature type="transmembrane region" description="Helical" evidence="6">
    <location>
        <begin position="30"/>
        <end position="54"/>
    </location>
</feature>
<feature type="transmembrane region" description="Helical" evidence="6">
    <location>
        <begin position="96"/>
        <end position="116"/>
    </location>
</feature>
<dbReference type="GO" id="GO:0005975">
    <property type="term" value="P:carbohydrate metabolic process"/>
    <property type="evidence" value="ECO:0007669"/>
    <property type="project" value="UniProtKB-ARBA"/>
</dbReference>
<sequence>MLCVLCTSTELFLARSKLVTKTEPAVRPGAVLAVLAFAGIVASLTQTLVMPLLGQLPTILSTDPSNATWVVTASLLASAVTTPVAGRLGDLYGKRLVLVGSVVPLIIGSVLCALSTTLWPMLVGRALQGMAVGLIPVGIAALRDLLPPAKLGSGIALISSSLGVGGALGMPLAAAVVEYSSWQYLFWGIAVLGAIAGLLIFLVVPATPPRADRGRFDVLGALGLGVALVCLLLAVSKGASWGWASATTISLFVAAVVVLLLWGMWELRSRDPLVDLRVTARPRVLLTNLASIVIGMSMFAQALIFPQLLQLPEATGYGLGQSMVAMGLWLAPGGLTMMLTSPLSAKLSALAGPKITLILGSVIIAVGYGSTVLMMGEAWGLMLGGIIISLGVGFAYGAMPALIMSSVPITETSAANSFNTLMRSIGTSVASAAIGAVLAQMSVGFAGGVSVPTEDGFRAGILIGCGVAVAAALVALTIPTAKRAAAAVLAGARTDEAKIEAHAVAEAVPAAPAGLSAEAEQVVDDAAAAISEDIAAAPGPRHAAPEAPAAVAAQRNGANEPAPQPVGSGSVLFGRVSDTRGGTVAGATLTLISPAGQQLGRARSGTDGFYELAAPTPGSYVLIASAEGRRPDASTAVLGSNPVSYDVTLSALTGLEGTVLRIGDGTPVSAAMITALDLRGEVMAAGESDHAGRFELTGLPEGEFTIAVSAFGYHPTAVSAQVTGRDTLRLEVLLRPGVRVAGVVNGGGRPLAGALVTLTDSLGNVIENRTTDTDGSYAFGNLAEGSYTVVATGYAPASAQVRVGEHDVEGLDMELRAAGADEPAEPVEPVEPETEQFGDLPEVHKSSR</sequence>
<evidence type="ECO:0000313" key="9">
    <source>
        <dbReference type="Proteomes" id="UP000565715"/>
    </source>
</evidence>
<feature type="transmembrane region" description="Helical" evidence="6">
    <location>
        <begin position="324"/>
        <end position="343"/>
    </location>
</feature>
<dbReference type="SUPFAM" id="SSF49478">
    <property type="entry name" value="Cna protein B-type domain"/>
    <property type="match status" value="1"/>
</dbReference>
<reference evidence="8 9" key="1">
    <citation type="submission" date="2020-04" db="EMBL/GenBank/DDBJ databases">
        <title>MicrobeNet Type strains.</title>
        <authorList>
            <person name="Nicholson A.C."/>
        </authorList>
    </citation>
    <scope>NUCLEOTIDE SEQUENCE [LARGE SCALE GENOMIC DNA]</scope>
    <source>
        <strain evidence="8 9">DSM 45078</strain>
    </source>
</reference>
<evidence type="ECO:0000256" key="3">
    <source>
        <dbReference type="ARBA" id="ARBA00022989"/>
    </source>
</evidence>
<dbReference type="EMBL" id="JAAXOO010000008">
    <property type="protein sequence ID" value="NKY37157.1"/>
    <property type="molecule type" value="Genomic_DNA"/>
</dbReference>
<gene>
    <name evidence="8" type="ORF">HGA13_29405</name>
</gene>
<organism evidence="8 9">
    <name type="scientific">Nocardia speluncae</name>
    <dbReference type="NCBI Taxonomy" id="419477"/>
    <lineage>
        <taxon>Bacteria</taxon>
        <taxon>Bacillati</taxon>
        <taxon>Actinomycetota</taxon>
        <taxon>Actinomycetes</taxon>
        <taxon>Mycobacteriales</taxon>
        <taxon>Nocardiaceae</taxon>
        <taxon>Nocardia</taxon>
    </lineage>
</organism>
<evidence type="ECO:0000256" key="4">
    <source>
        <dbReference type="ARBA" id="ARBA00023136"/>
    </source>
</evidence>
<evidence type="ECO:0000313" key="8">
    <source>
        <dbReference type="EMBL" id="NKY37157.1"/>
    </source>
</evidence>
<dbReference type="GO" id="GO:0005886">
    <property type="term" value="C:plasma membrane"/>
    <property type="evidence" value="ECO:0007669"/>
    <property type="project" value="UniProtKB-SubCell"/>
</dbReference>
<dbReference type="PROSITE" id="PS50850">
    <property type="entry name" value="MFS"/>
    <property type="match status" value="1"/>
</dbReference>
<keyword evidence="9" id="KW-1185">Reference proteome</keyword>
<dbReference type="InterPro" id="IPR008969">
    <property type="entry name" value="CarboxyPept-like_regulatory"/>
</dbReference>
<dbReference type="Pfam" id="PF07690">
    <property type="entry name" value="MFS_1"/>
    <property type="match status" value="1"/>
</dbReference>
<dbReference type="AlphaFoldDB" id="A0A846XNL8"/>
<evidence type="ECO:0000259" key="7">
    <source>
        <dbReference type="PROSITE" id="PS50850"/>
    </source>
</evidence>
<feature type="compositionally biased region" description="Acidic residues" evidence="5">
    <location>
        <begin position="822"/>
        <end position="836"/>
    </location>
</feature>
<feature type="transmembrane region" description="Helical" evidence="6">
    <location>
        <begin position="216"/>
        <end position="235"/>
    </location>
</feature>
<feature type="transmembrane region" description="Helical" evidence="6">
    <location>
        <begin position="241"/>
        <end position="263"/>
    </location>
</feature>
<evidence type="ECO:0000256" key="5">
    <source>
        <dbReference type="SAM" id="MobiDB-lite"/>
    </source>
</evidence>
<dbReference type="PANTHER" id="PTHR42718:SF35">
    <property type="entry name" value="BLL0718 PROTEIN"/>
    <property type="match status" value="1"/>
</dbReference>
<accession>A0A846XNL8</accession>
<comment type="subcellular location">
    <subcellularLocation>
        <location evidence="1">Cell membrane</location>
        <topology evidence="1">Multi-pass membrane protein</topology>
    </subcellularLocation>
</comment>
<dbReference type="InterPro" id="IPR036259">
    <property type="entry name" value="MFS_trans_sf"/>
</dbReference>
<feature type="compositionally biased region" description="Low complexity" evidence="5">
    <location>
        <begin position="537"/>
        <end position="553"/>
    </location>
</feature>
<name>A0A846XNL8_9NOCA</name>
<evidence type="ECO:0000256" key="2">
    <source>
        <dbReference type="ARBA" id="ARBA00022692"/>
    </source>
</evidence>
<dbReference type="SUPFAM" id="SSF49464">
    <property type="entry name" value="Carboxypeptidase regulatory domain-like"/>
    <property type="match status" value="2"/>
</dbReference>
<feature type="domain" description="Major facilitator superfamily (MFS) profile" evidence="7">
    <location>
        <begin position="31"/>
        <end position="482"/>
    </location>
</feature>
<dbReference type="Gene3D" id="2.60.40.10">
    <property type="entry name" value="Immunoglobulins"/>
    <property type="match status" value="1"/>
</dbReference>
<evidence type="ECO:0000256" key="1">
    <source>
        <dbReference type="ARBA" id="ARBA00004651"/>
    </source>
</evidence>
<dbReference type="Pfam" id="PF13620">
    <property type="entry name" value="CarboxypepD_reg"/>
    <property type="match status" value="3"/>
</dbReference>